<dbReference type="KEGG" id="gms:SOIL9_15880"/>
<accession>A0A6P2D6N8</accession>
<proteinExistence type="predicted"/>
<evidence type="ECO:0000313" key="2">
    <source>
        <dbReference type="Proteomes" id="UP000464178"/>
    </source>
</evidence>
<dbReference type="EMBL" id="LR593886">
    <property type="protein sequence ID" value="VTR96126.1"/>
    <property type="molecule type" value="Genomic_DNA"/>
</dbReference>
<dbReference type="RefSeq" id="WP_162670458.1">
    <property type="nucleotide sequence ID" value="NZ_LR593886.1"/>
</dbReference>
<protein>
    <submittedName>
        <fullName evidence="1">Uncharacterized protein</fullName>
    </submittedName>
</protein>
<evidence type="ECO:0000313" key="1">
    <source>
        <dbReference type="EMBL" id="VTR96126.1"/>
    </source>
</evidence>
<sequence>MIPQGENLVATVAAINQPLIDASRAKATARIDQLVGTLTADVAKVNGRRNSHRSHS</sequence>
<keyword evidence="2" id="KW-1185">Reference proteome</keyword>
<organism evidence="1 2">
    <name type="scientific">Gemmata massiliana</name>
    <dbReference type="NCBI Taxonomy" id="1210884"/>
    <lineage>
        <taxon>Bacteria</taxon>
        <taxon>Pseudomonadati</taxon>
        <taxon>Planctomycetota</taxon>
        <taxon>Planctomycetia</taxon>
        <taxon>Gemmatales</taxon>
        <taxon>Gemmataceae</taxon>
        <taxon>Gemmata</taxon>
    </lineage>
</organism>
<reference evidence="1 2" key="1">
    <citation type="submission" date="2019-05" db="EMBL/GenBank/DDBJ databases">
        <authorList>
            <consortium name="Science for Life Laboratories"/>
        </authorList>
    </citation>
    <scope>NUCLEOTIDE SEQUENCE [LARGE SCALE GENOMIC DNA]</scope>
    <source>
        <strain evidence="1">Soil9</strain>
    </source>
</reference>
<dbReference type="AlphaFoldDB" id="A0A6P2D6N8"/>
<gene>
    <name evidence="1" type="ORF">SOIL9_15880</name>
</gene>
<name>A0A6P2D6N8_9BACT</name>
<dbReference type="Proteomes" id="UP000464178">
    <property type="component" value="Chromosome"/>
</dbReference>